<protein>
    <recommendedName>
        <fullName evidence="5">BZIP domain-containing protein</fullName>
    </recommendedName>
</protein>
<dbReference type="RefSeq" id="XP_031871854.1">
    <property type="nucleotide sequence ID" value="XM_032012161.1"/>
</dbReference>
<evidence type="ECO:0000256" key="2">
    <source>
        <dbReference type="SAM" id="MobiDB-lite"/>
    </source>
</evidence>
<comment type="caution">
    <text evidence="3">The sequence shown here is derived from an EMBL/GenBank/DDBJ whole genome shotgun (WGS) entry which is preliminary data.</text>
</comment>
<feature type="region of interest" description="Disordered" evidence="2">
    <location>
        <begin position="85"/>
        <end position="111"/>
    </location>
</feature>
<evidence type="ECO:0000256" key="1">
    <source>
        <dbReference type="SAM" id="Coils"/>
    </source>
</evidence>
<organism evidence="3 4">
    <name type="scientific">Venustampulla echinocandica</name>
    <dbReference type="NCBI Taxonomy" id="2656787"/>
    <lineage>
        <taxon>Eukaryota</taxon>
        <taxon>Fungi</taxon>
        <taxon>Dikarya</taxon>
        <taxon>Ascomycota</taxon>
        <taxon>Pezizomycotina</taxon>
        <taxon>Leotiomycetes</taxon>
        <taxon>Helotiales</taxon>
        <taxon>Pleuroascaceae</taxon>
        <taxon>Venustampulla</taxon>
    </lineage>
</organism>
<feature type="coiled-coil region" evidence="1">
    <location>
        <begin position="128"/>
        <end position="169"/>
    </location>
</feature>
<name>A0A370TUP7_9HELO</name>
<evidence type="ECO:0000313" key="4">
    <source>
        <dbReference type="Proteomes" id="UP000254866"/>
    </source>
</evidence>
<sequence length="220" mass="24563">MATEPSQEQAWASLGDLVPTLCDGSSSESSASSPLNCNGAENLYGGPGYMAYPFPVQYGESVAPFGLIPVELKIESLYDDYDRRRRKNGGEKTVSSHVHSVGGPTGSRGSSMLMFSRDAELRIERAFRDRKEKHTRDLEQRIVELECRHKDLSQSYELLHAEYKKVKEELDKSSNPKPEDLSRNFEDQNSGELQGGVLDPLLFDMSAFYIAPDERQHVGA</sequence>
<dbReference type="STRING" id="2656787.A0A370TUP7"/>
<feature type="region of interest" description="Disordered" evidence="2">
    <location>
        <begin position="169"/>
        <end position="196"/>
    </location>
</feature>
<gene>
    <name evidence="3" type="ORF">BP5553_03538</name>
</gene>
<dbReference type="OrthoDB" id="2593073at2759"/>
<keyword evidence="1" id="KW-0175">Coiled coil</keyword>
<keyword evidence="4" id="KW-1185">Reference proteome</keyword>
<accession>A0A370TUP7</accession>
<dbReference type="GeneID" id="43596387"/>
<dbReference type="AlphaFoldDB" id="A0A370TUP7"/>
<evidence type="ECO:0000313" key="3">
    <source>
        <dbReference type="EMBL" id="RDL39198.1"/>
    </source>
</evidence>
<dbReference type="GO" id="GO:0003700">
    <property type="term" value="F:DNA-binding transcription factor activity"/>
    <property type="evidence" value="ECO:0007669"/>
    <property type="project" value="InterPro"/>
</dbReference>
<dbReference type="InterPro" id="IPR046347">
    <property type="entry name" value="bZIP_sf"/>
</dbReference>
<feature type="compositionally biased region" description="Basic and acidic residues" evidence="2">
    <location>
        <begin position="169"/>
        <end position="186"/>
    </location>
</feature>
<dbReference type="Gene3D" id="1.20.5.170">
    <property type="match status" value="1"/>
</dbReference>
<dbReference type="SUPFAM" id="SSF57959">
    <property type="entry name" value="Leucine zipper domain"/>
    <property type="match status" value="1"/>
</dbReference>
<dbReference type="EMBL" id="NPIC01000002">
    <property type="protein sequence ID" value="RDL39198.1"/>
    <property type="molecule type" value="Genomic_DNA"/>
</dbReference>
<reference evidence="3 4" key="1">
    <citation type="journal article" date="2018" name="IMA Fungus">
        <title>IMA Genome-F 9: Draft genome sequence of Annulohypoxylon stygium, Aspergillus mulundensis, Berkeleyomyces basicola (syn. Thielaviopsis basicola), Ceratocystis smalleyi, two Cercospora beticola strains, Coleophoma cylindrospora, Fusarium fracticaudum, Phialophora cf. hyalina, and Morchella septimelata.</title>
        <authorList>
            <person name="Wingfield B.D."/>
            <person name="Bills G.F."/>
            <person name="Dong Y."/>
            <person name="Huang W."/>
            <person name="Nel W.J."/>
            <person name="Swalarsk-Parry B.S."/>
            <person name="Vaghefi N."/>
            <person name="Wilken P.M."/>
            <person name="An Z."/>
            <person name="de Beer Z.W."/>
            <person name="De Vos L."/>
            <person name="Chen L."/>
            <person name="Duong T.A."/>
            <person name="Gao Y."/>
            <person name="Hammerbacher A."/>
            <person name="Kikkert J.R."/>
            <person name="Li Y."/>
            <person name="Li H."/>
            <person name="Li K."/>
            <person name="Li Q."/>
            <person name="Liu X."/>
            <person name="Ma X."/>
            <person name="Naidoo K."/>
            <person name="Pethybridge S.J."/>
            <person name="Sun J."/>
            <person name="Steenkamp E.T."/>
            <person name="van der Nest M.A."/>
            <person name="van Wyk S."/>
            <person name="Wingfield M.J."/>
            <person name="Xiong C."/>
            <person name="Yue Q."/>
            <person name="Zhang X."/>
        </authorList>
    </citation>
    <scope>NUCLEOTIDE SEQUENCE [LARGE SCALE GENOMIC DNA]</scope>
    <source>
        <strain evidence="3 4">BP 5553</strain>
    </source>
</reference>
<proteinExistence type="predicted"/>
<dbReference type="Proteomes" id="UP000254866">
    <property type="component" value="Unassembled WGS sequence"/>
</dbReference>
<dbReference type="CDD" id="cd14688">
    <property type="entry name" value="bZIP_YAP"/>
    <property type="match status" value="1"/>
</dbReference>
<evidence type="ECO:0008006" key="5">
    <source>
        <dbReference type="Google" id="ProtNLM"/>
    </source>
</evidence>